<evidence type="ECO:0000256" key="5">
    <source>
        <dbReference type="ARBA" id="ARBA00023136"/>
    </source>
</evidence>
<gene>
    <name evidence="10" type="primary">fluC</name>
    <name evidence="10" type="synonym">crcB</name>
    <name evidence="11" type="ORF">SAMN05444955_11733</name>
</gene>
<keyword evidence="3 10" id="KW-0812">Transmembrane</keyword>
<dbReference type="PANTHER" id="PTHR28259">
    <property type="entry name" value="FLUORIDE EXPORT PROTEIN 1-RELATED"/>
    <property type="match status" value="1"/>
</dbReference>
<feature type="binding site" evidence="10">
    <location>
        <position position="75"/>
    </location>
    <ligand>
        <name>Na(+)</name>
        <dbReference type="ChEBI" id="CHEBI:29101"/>
        <note>structural</note>
    </ligand>
</feature>
<feature type="transmembrane region" description="Helical" evidence="10">
    <location>
        <begin position="94"/>
        <end position="115"/>
    </location>
</feature>
<dbReference type="Pfam" id="PF02537">
    <property type="entry name" value="CRCB"/>
    <property type="match status" value="1"/>
</dbReference>
<keyword evidence="10" id="KW-0479">Metal-binding</keyword>
<dbReference type="HAMAP" id="MF_00454">
    <property type="entry name" value="FluC"/>
    <property type="match status" value="1"/>
</dbReference>
<feature type="transmembrane region" description="Helical" evidence="10">
    <location>
        <begin position="32"/>
        <end position="52"/>
    </location>
</feature>
<comment type="function">
    <text evidence="9 10">Fluoride-specific ion channel. Important for reducing fluoride concentration in the cell, thus reducing its toxicity.</text>
</comment>
<keyword evidence="6 10" id="KW-0407">Ion channel</keyword>
<keyword evidence="10" id="KW-0915">Sodium</keyword>
<dbReference type="RefSeq" id="WP_244527604.1">
    <property type="nucleotide sequence ID" value="NZ_FOCQ01000017.1"/>
</dbReference>
<dbReference type="EMBL" id="FOCQ01000017">
    <property type="protein sequence ID" value="SEN66427.1"/>
    <property type="molecule type" value="Genomic_DNA"/>
</dbReference>
<comment type="catalytic activity">
    <reaction evidence="8">
        <text>fluoride(in) = fluoride(out)</text>
        <dbReference type="Rhea" id="RHEA:76159"/>
        <dbReference type="ChEBI" id="CHEBI:17051"/>
    </reaction>
    <physiologicalReaction direction="left-to-right" evidence="8">
        <dbReference type="Rhea" id="RHEA:76160"/>
    </physiologicalReaction>
</comment>
<evidence type="ECO:0000256" key="8">
    <source>
        <dbReference type="ARBA" id="ARBA00035585"/>
    </source>
</evidence>
<evidence type="ECO:0000256" key="1">
    <source>
        <dbReference type="ARBA" id="ARBA00004651"/>
    </source>
</evidence>
<keyword evidence="5 10" id="KW-0472">Membrane</keyword>
<comment type="similarity">
    <text evidence="7 10">Belongs to the fluoride channel Fluc/FEX (TC 1.A.43) family.</text>
</comment>
<evidence type="ECO:0000256" key="3">
    <source>
        <dbReference type="ARBA" id="ARBA00022692"/>
    </source>
</evidence>
<evidence type="ECO:0000256" key="9">
    <source>
        <dbReference type="ARBA" id="ARBA00049940"/>
    </source>
</evidence>
<evidence type="ECO:0000256" key="7">
    <source>
        <dbReference type="ARBA" id="ARBA00035120"/>
    </source>
</evidence>
<feature type="binding site" evidence="10">
    <location>
        <position position="72"/>
    </location>
    <ligand>
        <name>Na(+)</name>
        <dbReference type="ChEBI" id="CHEBI:29101"/>
        <note>structural</note>
    </ligand>
</feature>
<organism evidence="11 12">
    <name type="scientific">Lihuaxuella thermophila</name>
    <dbReference type="NCBI Taxonomy" id="1173111"/>
    <lineage>
        <taxon>Bacteria</taxon>
        <taxon>Bacillati</taxon>
        <taxon>Bacillota</taxon>
        <taxon>Bacilli</taxon>
        <taxon>Bacillales</taxon>
        <taxon>Thermoactinomycetaceae</taxon>
        <taxon>Lihuaxuella</taxon>
    </lineage>
</organism>
<evidence type="ECO:0000313" key="11">
    <source>
        <dbReference type="EMBL" id="SEN66427.1"/>
    </source>
</evidence>
<evidence type="ECO:0000256" key="2">
    <source>
        <dbReference type="ARBA" id="ARBA00022475"/>
    </source>
</evidence>
<dbReference type="PANTHER" id="PTHR28259:SF1">
    <property type="entry name" value="FLUORIDE EXPORT PROTEIN 1-RELATED"/>
    <property type="match status" value="1"/>
</dbReference>
<keyword evidence="10" id="KW-0406">Ion transport</keyword>
<dbReference type="AlphaFoldDB" id="A0A1H8IEE1"/>
<sequence length="121" mass="13041">MKQIWYVAVGGFAGTLLRFSVSSLLNGQGFPWGTLLVNWTGCFFLGWLFSFASGSKRFPPEWRTGLGTGLIGSYTTFSTFSAETLRLEGWSLQALYVTASVIGGILLAMLGDVLGKEKGTA</sequence>
<name>A0A1H8IEE1_9BACL</name>
<evidence type="ECO:0000313" key="12">
    <source>
        <dbReference type="Proteomes" id="UP000199695"/>
    </source>
</evidence>
<comment type="caution">
    <text evidence="10">Lacks conserved residue(s) required for the propagation of feature annotation.</text>
</comment>
<evidence type="ECO:0000256" key="6">
    <source>
        <dbReference type="ARBA" id="ARBA00023303"/>
    </source>
</evidence>
<keyword evidence="2 10" id="KW-1003">Cell membrane</keyword>
<dbReference type="STRING" id="1173111.SAMN05444955_11733"/>
<dbReference type="InterPro" id="IPR003691">
    <property type="entry name" value="FluC"/>
</dbReference>
<dbReference type="GO" id="GO:0005886">
    <property type="term" value="C:plasma membrane"/>
    <property type="evidence" value="ECO:0007669"/>
    <property type="project" value="UniProtKB-SubCell"/>
</dbReference>
<keyword evidence="10" id="KW-0813">Transport</keyword>
<reference evidence="11 12" key="1">
    <citation type="submission" date="2016-10" db="EMBL/GenBank/DDBJ databases">
        <authorList>
            <person name="de Groot N.N."/>
        </authorList>
    </citation>
    <scope>NUCLEOTIDE SEQUENCE [LARGE SCALE GENOMIC DNA]</scope>
    <source>
        <strain evidence="11 12">DSM 46701</strain>
    </source>
</reference>
<dbReference type="GO" id="GO:0046872">
    <property type="term" value="F:metal ion binding"/>
    <property type="evidence" value="ECO:0007669"/>
    <property type="project" value="UniProtKB-KW"/>
</dbReference>
<comment type="subcellular location">
    <subcellularLocation>
        <location evidence="1 10">Cell membrane</location>
        <topology evidence="1 10">Multi-pass membrane protein</topology>
    </subcellularLocation>
</comment>
<keyword evidence="4 10" id="KW-1133">Transmembrane helix</keyword>
<accession>A0A1H8IEE1</accession>
<keyword evidence="12" id="KW-1185">Reference proteome</keyword>
<dbReference type="Proteomes" id="UP000199695">
    <property type="component" value="Unassembled WGS sequence"/>
</dbReference>
<protein>
    <recommendedName>
        <fullName evidence="10">Fluoride-specific ion channel FluC</fullName>
    </recommendedName>
</protein>
<evidence type="ECO:0000256" key="4">
    <source>
        <dbReference type="ARBA" id="ARBA00022989"/>
    </source>
</evidence>
<comment type="activity regulation">
    <text evidence="10">Na(+) is not transported, but it plays an essential structural role and its presence is essential for fluoride channel function.</text>
</comment>
<evidence type="ECO:0000256" key="10">
    <source>
        <dbReference type="HAMAP-Rule" id="MF_00454"/>
    </source>
</evidence>
<dbReference type="GO" id="GO:0062054">
    <property type="term" value="F:fluoride channel activity"/>
    <property type="evidence" value="ECO:0007669"/>
    <property type="project" value="UniProtKB-UniRule"/>
</dbReference>
<dbReference type="GO" id="GO:0140114">
    <property type="term" value="P:cellular detoxification of fluoride"/>
    <property type="evidence" value="ECO:0007669"/>
    <property type="project" value="UniProtKB-UniRule"/>
</dbReference>
<proteinExistence type="inferred from homology"/>